<reference evidence="1 2" key="1">
    <citation type="submission" date="2015-06" db="EMBL/GenBank/DDBJ databases">
        <authorList>
            <person name="Xie B.-B."/>
            <person name="Rong J.-C."/>
            <person name="Qin Q.-L."/>
            <person name="Zhang Y.-Z."/>
        </authorList>
    </citation>
    <scope>NUCLEOTIDE SEQUENCE [LARGE SCALE GENOMIC DNA]</scope>
    <source>
        <strain evidence="1 2">KMM 3549</strain>
    </source>
</reference>
<organism evidence="1 2">
    <name type="scientific">Pseudoalteromonas issachenkonii</name>
    <dbReference type="NCBI Taxonomy" id="152297"/>
    <lineage>
        <taxon>Bacteria</taxon>
        <taxon>Pseudomonadati</taxon>
        <taxon>Pseudomonadota</taxon>
        <taxon>Gammaproteobacteria</taxon>
        <taxon>Alteromonadales</taxon>
        <taxon>Pseudoalteromonadaceae</taxon>
        <taxon>Pseudoalteromonas</taxon>
    </lineage>
</organism>
<dbReference type="Proteomes" id="UP000217258">
    <property type="component" value="Chromosome I"/>
</dbReference>
<proteinExistence type="predicted"/>
<keyword evidence="2" id="KW-1185">Reference proteome</keyword>
<dbReference type="EMBL" id="CP011030">
    <property type="protein sequence ID" value="ATC92178.1"/>
    <property type="molecule type" value="Genomic_DNA"/>
</dbReference>
<gene>
    <name evidence="1" type="ORF">PISS_a3529</name>
</gene>
<evidence type="ECO:0000313" key="1">
    <source>
        <dbReference type="EMBL" id="ATC92178.1"/>
    </source>
</evidence>
<sequence length="41" mass="4905">MVSSLTYFEHDDNLNKTALFLCIHLPFIMFRLKSPNFRNET</sequence>
<accession>A0ABM6N7C8</accession>
<evidence type="ECO:0000313" key="2">
    <source>
        <dbReference type="Proteomes" id="UP000217258"/>
    </source>
</evidence>
<protein>
    <submittedName>
        <fullName evidence="1">Uncharacterized protein</fullName>
    </submittedName>
</protein>
<name>A0ABM6N7C8_9GAMM</name>